<keyword evidence="3" id="KW-1185">Reference proteome</keyword>
<gene>
    <name evidence="2" type="ORF">ACFOGH_14720</name>
</gene>
<feature type="domain" description="Tetrapyrrole biosynthesis uroporphyrinogen III synthase" evidence="1">
    <location>
        <begin position="26"/>
        <end position="224"/>
    </location>
</feature>
<comment type="caution">
    <text evidence="2">The sequence shown here is derived from an EMBL/GenBank/DDBJ whole genome shotgun (WGS) entry which is preliminary data.</text>
</comment>
<dbReference type="CDD" id="cd06578">
    <property type="entry name" value="HemD"/>
    <property type="match status" value="1"/>
</dbReference>
<dbReference type="InterPro" id="IPR003754">
    <property type="entry name" value="4pyrrol_synth_uPrphyn_synth"/>
</dbReference>
<dbReference type="Gene3D" id="3.40.50.10090">
    <property type="match status" value="2"/>
</dbReference>
<dbReference type="EMBL" id="JBHRTO010000001">
    <property type="protein sequence ID" value="MFC3182254.1"/>
    <property type="molecule type" value="Genomic_DNA"/>
</dbReference>
<name>A0ABV7J0G2_9RHOB</name>
<evidence type="ECO:0000313" key="2">
    <source>
        <dbReference type="EMBL" id="MFC3182254.1"/>
    </source>
</evidence>
<evidence type="ECO:0000259" key="1">
    <source>
        <dbReference type="Pfam" id="PF02602"/>
    </source>
</evidence>
<evidence type="ECO:0000313" key="3">
    <source>
        <dbReference type="Proteomes" id="UP001595547"/>
    </source>
</evidence>
<sequence>MARQSQPTILLTRPLAQSERFADQIGGAVISPLMRPEFLSPPVPAGEFAAIILTSETGAEAAGRISAAGGVLPKRAFCVGNRTAEAARAQGFDAQSAMGAADDLLALINAAAPVGRLLLLRGQDSAGDLERRLISAGKETVSVIVYHQIAQNLTDEAAGLLQGASPVILPIFSPRSARLMVGELRRVAATAPICLAALSPAVAEAFDFPTSLREIALRPDSAAMIRAVEAVRVSLAS</sequence>
<proteinExistence type="predicted"/>
<organism evidence="2 3">
    <name type="scientific">Cypionkella sinensis</name>
    <dbReference type="NCBI Taxonomy" id="1756043"/>
    <lineage>
        <taxon>Bacteria</taxon>
        <taxon>Pseudomonadati</taxon>
        <taxon>Pseudomonadota</taxon>
        <taxon>Alphaproteobacteria</taxon>
        <taxon>Rhodobacterales</taxon>
        <taxon>Paracoccaceae</taxon>
        <taxon>Cypionkella</taxon>
    </lineage>
</organism>
<accession>A0ABV7J0G2</accession>
<dbReference type="SUPFAM" id="SSF69618">
    <property type="entry name" value="HemD-like"/>
    <property type="match status" value="1"/>
</dbReference>
<reference evidence="3" key="1">
    <citation type="journal article" date="2019" name="Int. J. Syst. Evol. Microbiol.">
        <title>The Global Catalogue of Microorganisms (GCM) 10K type strain sequencing project: providing services to taxonomists for standard genome sequencing and annotation.</title>
        <authorList>
            <consortium name="The Broad Institute Genomics Platform"/>
            <consortium name="The Broad Institute Genome Sequencing Center for Infectious Disease"/>
            <person name="Wu L."/>
            <person name="Ma J."/>
        </authorList>
    </citation>
    <scope>NUCLEOTIDE SEQUENCE [LARGE SCALE GENOMIC DNA]</scope>
    <source>
        <strain evidence="3">KCTC 52039</strain>
    </source>
</reference>
<dbReference type="RefSeq" id="WP_380073835.1">
    <property type="nucleotide sequence ID" value="NZ_JBHRTO010000001.1"/>
</dbReference>
<dbReference type="Proteomes" id="UP001595547">
    <property type="component" value="Unassembled WGS sequence"/>
</dbReference>
<dbReference type="InterPro" id="IPR036108">
    <property type="entry name" value="4pyrrol_syn_uPrphyn_synt_sf"/>
</dbReference>
<protein>
    <submittedName>
        <fullName evidence="2">Uroporphyrinogen-III synthase</fullName>
    </submittedName>
</protein>
<dbReference type="Pfam" id="PF02602">
    <property type="entry name" value="HEM4"/>
    <property type="match status" value="1"/>
</dbReference>